<feature type="region of interest" description="Disordered" evidence="1">
    <location>
        <begin position="174"/>
        <end position="213"/>
    </location>
</feature>
<feature type="region of interest" description="Disordered" evidence="1">
    <location>
        <begin position="493"/>
        <end position="574"/>
    </location>
</feature>
<name>A0AA39V321_9LECA</name>
<feature type="compositionally biased region" description="Basic and acidic residues" evidence="1">
    <location>
        <begin position="539"/>
        <end position="553"/>
    </location>
</feature>
<feature type="compositionally biased region" description="Polar residues" evidence="1">
    <location>
        <begin position="174"/>
        <end position="184"/>
    </location>
</feature>
<feature type="region of interest" description="Disordered" evidence="1">
    <location>
        <begin position="826"/>
        <end position="880"/>
    </location>
</feature>
<dbReference type="Proteomes" id="UP001166286">
    <property type="component" value="Unassembled WGS sequence"/>
</dbReference>
<dbReference type="EMBL" id="JAFEKC020000006">
    <property type="protein sequence ID" value="KAK0514123.1"/>
    <property type="molecule type" value="Genomic_DNA"/>
</dbReference>
<feature type="region of interest" description="Disordered" evidence="1">
    <location>
        <begin position="588"/>
        <end position="630"/>
    </location>
</feature>
<feature type="region of interest" description="Disordered" evidence="1">
    <location>
        <begin position="368"/>
        <end position="438"/>
    </location>
</feature>
<feature type="compositionally biased region" description="Basic and acidic residues" evidence="1">
    <location>
        <begin position="105"/>
        <end position="117"/>
    </location>
</feature>
<reference evidence="2" key="1">
    <citation type="submission" date="2023-03" db="EMBL/GenBank/DDBJ databases">
        <title>Complete genome of Cladonia borealis.</title>
        <authorList>
            <person name="Park H."/>
        </authorList>
    </citation>
    <scope>NUCLEOTIDE SEQUENCE</scope>
    <source>
        <strain evidence="2">ANT050790</strain>
    </source>
</reference>
<evidence type="ECO:0000313" key="3">
    <source>
        <dbReference type="Proteomes" id="UP001166286"/>
    </source>
</evidence>
<gene>
    <name evidence="2" type="ORF">JMJ35_003845</name>
</gene>
<feature type="compositionally biased region" description="Low complexity" evidence="1">
    <location>
        <begin position="14"/>
        <end position="27"/>
    </location>
</feature>
<accession>A0AA39V321</accession>
<protein>
    <submittedName>
        <fullName evidence="2">Uncharacterized protein</fullName>
    </submittedName>
</protein>
<evidence type="ECO:0000256" key="1">
    <source>
        <dbReference type="SAM" id="MobiDB-lite"/>
    </source>
</evidence>
<feature type="compositionally biased region" description="Acidic residues" evidence="1">
    <location>
        <begin position="609"/>
        <end position="623"/>
    </location>
</feature>
<evidence type="ECO:0000313" key="2">
    <source>
        <dbReference type="EMBL" id="KAK0514123.1"/>
    </source>
</evidence>
<feature type="compositionally biased region" description="Polar residues" evidence="1">
    <location>
        <begin position="132"/>
        <end position="148"/>
    </location>
</feature>
<feature type="compositionally biased region" description="Polar residues" evidence="1">
    <location>
        <begin position="193"/>
        <end position="202"/>
    </location>
</feature>
<feature type="compositionally biased region" description="Basic and acidic residues" evidence="1">
    <location>
        <begin position="402"/>
        <end position="425"/>
    </location>
</feature>
<dbReference type="AlphaFoldDB" id="A0AA39V321"/>
<feature type="compositionally biased region" description="Polar residues" evidence="1">
    <location>
        <begin position="288"/>
        <end position="297"/>
    </location>
</feature>
<feature type="compositionally biased region" description="Polar residues" evidence="1">
    <location>
        <begin position="863"/>
        <end position="875"/>
    </location>
</feature>
<feature type="region of interest" description="Disordered" evidence="1">
    <location>
        <begin position="105"/>
        <end position="148"/>
    </location>
</feature>
<feature type="region of interest" description="Disordered" evidence="1">
    <location>
        <begin position="283"/>
        <end position="344"/>
    </location>
</feature>
<keyword evidence="3" id="KW-1185">Reference proteome</keyword>
<feature type="compositionally biased region" description="Basic and acidic residues" evidence="1">
    <location>
        <begin position="33"/>
        <end position="44"/>
    </location>
</feature>
<comment type="caution">
    <text evidence="2">The sequence shown here is derived from an EMBL/GenBank/DDBJ whole genome shotgun (WGS) entry which is preliminary data.</text>
</comment>
<feature type="region of interest" description="Disordered" evidence="1">
    <location>
        <begin position="778"/>
        <end position="797"/>
    </location>
</feature>
<feature type="region of interest" description="Disordered" evidence="1">
    <location>
        <begin position="13"/>
        <end position="71"/>
    </location>
</feature>
<feature type="compositionally biased region" description="Low complexity" evidence="1">
    <location>
        <begin position="778"/>
        <end position="787"/>
    </location>
</feature>
<proteinExistence type="predicted"/>
<sequence length="999" mass="110396">MAYNALVQYELDAPLESASSRSSSSPANHHHAHESPSPELDSRSRSRRTNAMEGVRTVSREGSVLRHPTPDLQSLQGAYVGNVERLEQSAARLSLSTNVSEELHKVKMEQRRSESRHSSALNSPSEVGEHNPSLNRQTSHGYGSRASSSIVGTNNVARSGGFSPAAYFASPRNSVRSAGTGSHHSSIKERSASYGTRLTQVSEPELEGKPLDSPLSTRFVPVIPQTEPPANGLRVINNGQFNLDGVVIPHTEPGEEEAAEQEEKSRASTDTFRQANGLFIDFDGVHTGHQSHGQQDFANFDGTHTAHQSQHQEDIPNNIHANQRVSTDPPPASRPTSYMEPTPTENMVYYPAPVPMMLNLPKRLSKLPAAPHRDKRRSEVLGSLPKEARQSAPWLPDVLESTDGRRSHDQDEQPMPERETKRRTVADLPPQLRASMFFDQPAARQDVKLKEGSAVATLDSILDASAFAPVSAFTDHPIAGHVGTEIYGRAPVKPKANVTPAEADTPRKRRSSVNLLSKRTSSSNLLEHSRKRSSTTLLMKRESSSNLLEDTKKRNSSMGLGKVFGRRNSSAQALDNTEEYHEVEAAEMHGEETPLQQEDGEYGPTNFNDAEEETEEPEGEQYEQGEQTNEWVGQPTTLLAELQMRKQQQKQRNRTAATAFPNGMHSTLLQLDAVAQVQKQTRQQKRTHLAWEDPELNHAGVGDEDDEDVPLGMLFPKRQMEAIEWSGRFDEDRPLGLIAKREIEDNEPLSHRRARLRGEDPLADSEKRNTMYTLDQFDFQDQPQSPQNRDHEAEDETLGQRIRRLKATQIPVHPRPVSGDFASEMMSQLGVPSDPPNSHPAPSKTPDGLEEETLAQRRKRLQASANKPHQANGDSYTRPPLTIRRSMADILQAHPAAGAGPTAAVRTLSNEIKFAPAPKTRNTTWAINQTRQASMGQLPMVSGMANGWGGGGGEGGGYHPHPMVAQQGMGMGMAMNGNAEGELRQRDMIDRWRQSVMYS</sequence>
<feature type="compositionally biased region" description="Polar residues" evidence="1">
    <location>
        <begin position="512"/>
        <end position="526"/>
    </location>
</feature>
<organism evidence="2 3">
    <name type="scientific">Cladonia borealis</name>
    <dbReference type="NCBI Taxonomy" id="184061"/>
    <lineage>
        <taxon>Eukaryota</taxon>
        <taxon>Fungi</taxon>
        <taxon>Dikarya</taxon>
        <taxon>Ascomycota</taxon>
        <taxon>Pezizomycotina</taxon>
        <taxon>Lecanoromycetes</taxon>
        <taxon>OSLEUM clade</taxon>
        <taxon>Lecanoromycetidae</taxon>
        <taxon>Lecanorales</taxon>
        <taxon>Lecanorineae</taxon>
        <taxon>Cladoniaceae</taxon>
        <taxon>Cladonia</taxon>
    </lineage>
</organism>